<reference evidence="1" key="1">
    <citation type="submission" date="2021-05" db="EMBL/GenBank/DDBJ databases">
        <title>Complete genome sequence of the cellulolytic planctomycete Telmatocola sphagniphila SP2T and characterization of the first cellulase from planctomycetes.</title>
        <authorList>
            <person name="Rakitin A.L."/>
            <person name="Beletsky A.V."/>
            <person name="Naumoff D.G."/>
            <person name="Kulichevskaya I.S."/>
            <person name="Mardanov A.V."/>
            <person name="Ravin N.V."/>
            <person name="Dedysh S.N."/>
        </authorList>
    </citation>
    <scope>NUCLEOTIDE SEQUENCE</scope>
    <source>
        <strain evidence="1">SP2T</strain>
    </source>
</reference>
<dbReference type="EMBL" id="CP074694">
    <property type="protein sequence ID" value="QVL32093.1"/>
    <property type="molecule type" value="Genomic_DNA"/>
</dbReference>
<gene>
    <name evidence="1" type="ORF">KIH39_25200</name>
</gene>
<organism evidence="1 2">
    <name type="scientific">Telmatocola sphagniphila</name>
    <dbReference type="NCBI Taxonomy" id="1123043"/>
    <lineage>
        <taxon>Bacteria</taxon>
        <taxon>Pseudomonadati</taxon>
        <taxon>Planctomycetota</taxon>
        <taxon>Planctomycetia</taxon>
        <taxon>Gemmatales</taxon>
        <taxon>Gemmataceae</taxon>
    </lineage>
</organism>
<evidence type="ECO:0000313" key="1">
    <source>
        <dbReference type="EMBL" id="QVL32093.1"/>
    </source>
</evidence>
<name>A0A8E6EXX7_9BACT</name>
<evidence type="ECO:0000313" key="2">
    <source>
        <dbReference type="Proteomes" id="UP000676194"/>
    </source>
</evidence>
<dbReference type="Proteomes" id="UP000676194">
    <property type="component" value="Chromosome"/>
</dbReference>
<dbReference type="RefSeq" id="WP_213496721.1">
    <property type="nucleotide sequence ID" value="NZ_CP074694.1"/>
</dbReference>
<protein>
    <submittedName>
        <fullName evidence="1">Uncharacterized protein</fullName>
    </submittedName>
</protein>
<keyword evidence="2" id="KW-1185">Reference proteome</keyword>
<proteinExistence type="predicted"/>
<accession>A0A8E6EXX7</accession>
<sequence length="101" mass="11247">MKDSIAKMKELTAALHNITDEKSSQAAVSRIDSIVADVNKLQDQMKAMAKPSPEEDKALQAKYEKDLKEALNGLMGEVLRVSMNPTLMNPIKASMEKMKRQ</sequence>
<dbReference type="KEGG" id="tsph:KIH39_25200"/>
<dbReference type="AlphaFoldDB" id="A0A8E6EXX7"/>